<evidence type="ECO:0000256" key="1">
    <source>
        <dbReference type="SAM" id="Phobius"/>
    </source>
</evidence>
<evidence type="ECO:0000313" key="2">
    <source>
        <dbReference type="EnsemblPlants" id="Bo5g093360.1"/>
    </source>
</evidence>
<keyword evidence="1" id="KW-0472">Membrane</keyword>
<organism evidence="2 3">
    <name type="scientific">Brassica oleracea var. oleracea</name>
    <dbReference type="NCBI Taxonomy" id="109376"/>
    <lineage>
        <taxon>Eukaryota</taxon>
        <taxon>Viridiplantae</taxon>
        <taxon>Streptophyta</taxon>
        <taxon>Embryophyta</taxon>
        <taxon>Tracheophyta</taxon>
        <taxon>Spermatophyta</taxon>
        <taxon>Magnoliopsida</taxon>
        <taxon>eudicotyledons</taxon>
        <taxon>Gunneridae</taxon>
        <taxon>Pentapetalae</taxon>
        <taxon>rosids</taxon>
        <taxon>malvids</taxon>
        <taxon>Brassicales</taxon>
        <taxon>Brassicaceae</taxon>
        <taxon>Brassiceae</taxon>
        <taxon>Brassica</taxon>
    </lineage>
</organism>
<reference evidence="2 3" key="1">
    <citation type="journal article" date="2014" name="Genome Biol.">
        <title>Transcriptome and methylome profiling reveals relics of genome dominance in the mesopolyploid Brassica oleracea.</title>
        <authorList>
            <person name="Parkin I.A."/>
            <person name="Koh C."/>
            <person name="Tang H."/>
            <person name="Robinson S.J."/>
            <person name="Kagale S."/>
            <person name="Clarke W.E."/>
            <person name="Town C.D."/>
            <person name="Nixon J."/>
            <person name="Krishnakumar V."/>
            <person name="Bidwell S.L."/>
            <person name="Denoeud F."/>
            <person name="Belcram H."/>
            <person name="Links M.G."/>
            <person name="Just J."/>
            <person name="Clarke C."/>
            <person name="Bender T."/>
            <person name="Huebert T."/>
            <person name="Mason A.S."/>
            <person name="Pires J.C."/>
            <person name="Barker G."/>
            <person name="Moore J."/>
            <person name="Walley P.G."/>
            <person name="Manoli S."/>
            <person name="Batley J."/>
            <person name="Edwards D."/>
            <person name="Nelson M.N."/>
            <person name="Wang X."/>
            <person name="Paterson A.H."/>
            <person name="King G."/>
            <person name="Bancroft I."/>
            <person name="Chalhoub B."/>
            <person name="Sharpe A.G."/>
        </authorList>
    </citation>
    <scope>NUCLEOTIDE SEQUENCE</scope>
    <source>
        <strain evidence="2 3">cv. TO1000</strain>
    </source>
</reference>
<name>A0A0D3CH21_BRAOL</name>
<dbReference type="Proteomes" id="UP000032141">
    <property type="component" value="Chromosome C5"/>
</dbReference>
<dbReference type="Gramene" id="Bo5g093360.1">
    <property type="protein sequence ID" value="Bo5g093360.1"/>
    <property type="gene ID" value="Bo5g093360"/>
</dbReference>
<proteinExistence type="predicted"/>
<keyword evidence="1" id="KW-0812">Transmembrane</keyword>
<dbReference type="AlphaFoldDB" id="A0A0D3CH21"/>
<accession>A0A0D3CH21</accession>
<feature type="transmembrane region" description="Helical" evidence="1">
    <location>
        <begin position="5"/>
        <end position="23"/>
    </location>
</feature>
<dbReference type="HOGENOM" id="CLU_2674535_0_0_1"/>
<feature type="transmembrane region" description="Helical" evidence="1">
    <location>
        <begin position="43"/>
        <end position="63"/>
    </location>
</feature>
<evidence type="ECO:0000313" key="3">
    <source>
        <dbReference type="Proteomes" id="UP000032141"/>
    </source>
</evidence>
<reference evidence="2" key="2">
    <citation type="submission" date="2015-03" db="UniProtKB">
        <authorList>
            <consortium name="EnsemblPlants"/>
        </authorList>
    </citation>
    <scope>IDENTIFICATION</scope>
</reference>
<dbReference type="SMR" id="A0A0D3CH21"/>
<protein>
    <submittedName>
        <fullName evidence="2">Uncharacterized protein</fullName>
    </submittedName>
</protein>
<keyword evidence="3" id="KW-1185">Reference proteome</keyword>
<dbReference type="EnsemblPlants" id="Bo5g093360.1">
    <property type="protein sequence ID" value="Bo5g093360.1"/>
    <property type="gene ID" value="Bo5g093360"/>
</dbReference>
<keyword evidence="1" id="KW-1133">Transmembrane helix</keyword>
<sequence length="75" mass="8802">MIINFIPNNVLSFINLLIIFSSSENHSVLSNYISFCIFIGSNTHFYLFGFLIYMVYSTVIYLLERSVRLSTHVWQ</sequence>